<feature type="domain" description="Acyl-CoA dehydrogenase/oxidase N-terminal" evidence="7">
    <location>
        <begin position="6"/>
        <end position="118"/>
    </location>
</feature>
<evidence type="ECO:0008006" key="10">
    <source>
        <dbReference type="Google" id="ProtNLM"/>
    </source>
</evidence>
<dbReference type="Gene3D" id="1.20.140.10">
    <property type="entry name" value="Butyryl-CoA Dehydrogenase, subunit A, domain 3"/>
    <property type="match status" value="1"/>
</dbReference>
<dbReference type="HOGENOM" id="CLU_018204_5_1_7"/>
<dbReference type="Gene3D" id="1.10.540.10">
    <property type="entry name" value="Acyl-CoA dehydrogenase/oxidase, N-terminal domain"/>
    <property type="match status" value="1"/>
</dbReference>
<dbReference type="Pfam" id="PF00441">
    <property type="entry name" value="Acyl-CoA_dh_1"/>
    <property type="match status" value="1"/>
</dbReference>
<dbReference type="InterPro" id="IPR046373">
    <property type="entry name" value="Acyl-CoA_Oxase/DH_mid-dom_sf"/>
</dbReference>
<dbReference type="InterPro" id="IPR009075">
    <property type="entry name" value="AcylCo_DH/oxidase_C"/>
</dbReference>
<evidence type="ECO:0000256" key="4">
    <source>
        <dbReference type="ARBA" id="ARBA00022827"/>
    </source>
</evidence>
<sequence>MDFSLTESQELLLSTARDVFQQHCPTTLVQELALNERGFAGDLWRRIAELGWPGLMIPETFGGSGGSLLDIVLLVEQMGYACFPSPYLQSAAVCTSILLNGGSAAQQQRLLPPMARGERICTLAILEESASFSPNAITLAGDVGDRLNGAKLFVKDAHIADDLIVVARSGNGTHFNLFLLETAAPGVSLQPIDVISDEKLFEVAFNDIPLTEAMRIGPVGSGWNTIAPALRLGALVRCAEMVGCAQRILDICCDYAKVREQSGRPIGAFQAIQHHCADLLRHVEASRGLLYNAASRHQEGMSDSAAAIATAKAYAHDAGLWVARKGHQIMGAIGYCEEHPLHLFHKRIQAAGLDFGDAATHVETVAQAIGLVAMES</sequence>
<keyword evidence="3" id="KW-0285">Flavoprotein</keyword>
<evidence type="ECO:0000256" key="2">
    <source>
        <dbReference type="ARBA" id="ARBA00009347"/>
    </source>
</evidence>
<keyword evidence="9" id="KW-1185">Reference proteome</keyword>
<proteinExistence type="inferred from homology"/>
<comment type="similarity">
    <text evidence="2">Belongs to the acyl-CoA dehydrogenase family.</text>
</comment>
<organism evidence="8 9">
    <name type="scientific">Candidatus Entotheonella gemina</name>
    <dbReference type="NCBI Taxonomy" id="1429439"/>
    <lineage>
        <taxon>Bacteria</taxon>
        <taxon>Pseudomonadati</taxon>
        <taxon>Nitrospinota/Tectimicrobiota group</taxon>
        <taxon>Candidatus Tectimicrobiota</taxon>
        <taxon>Candidatus Entotheonellia</taxon>
        <taxon>Candidatus Entotheonellales</taxon>
        <taxon>Candidatus Entotheonellaceae</taxon>
        <taxon>Candidatus Entotheonella</taxon>
    </lineage>
</organism>
<dbReference type="CDD" id="cd00567">
    <property type="entry name" value="ACAD"/>
    <property type="match status" value="1"/>
</dbReference>
<dbReference type="SUPFAM" id="SSF47203">
    <property type="entry name" value="Acyl-CoA dehydrogenase C-terminal domain-like"/>
    <property type="match status" value="1"/>
</dbReference>
<dbReference type="EMBL" id="AZHX01001303">
    <property type="protein sequence ID" value="ETX04111.1"/>
    <property type="molecule type" value="Genomic_DNA"/>
</dbReference>
<dbReference type="InterPro" id="IPR013786">
    <property type="entry name" value="AcylCoA_DH/ox_N"/>
</dbReference>
<evidence type="ECO:0000259" key="6">
    <source>
        <dbReference type="Pfam" id="PF00441"/>
    </source>
</evidence>
<feature type="domain" description="Acyl-CoA dehydrogenase/oxidase C-terminal" evidence="6">
    <location>
        <begin position="220"/>
        <end position="369"/>
    </location>
</feature>
<accession>W4M2B0</accession>
<dbReference type="PANTHER" id="PTHR43884:SF20">
    <property type="entry name" value="ACYL-COA DEHYDROGENASE FADE28"/>
    <property type="match status" value="1"/>
</dbReference>
<keyword evidence="5" id="KW-0560">Oxidoreductase</keyword>
<gene>
    <name evidence="8" type="ORF">ETSY2_30685</name>
</gene>
<dbReference type="SUPFAM" id="SSF56645">
    <property type="entry name" value="Acyl-CoA dehydrogenase NM domain-like"/>
    <property type="match status" value="1"/>
</dbReference>
<dbReference type="AlphaFoldDB" id="W4M2B0"/>
<reference evidence="8 9" key="1">
    <citation type="journal article" date="2014" name="Nature">
        <title>An environmental bacterial taxon with a large and distinct metabolic repertoire.</title>
        <authorList>
            <person name="Wilson M.C."/>
            <person name="Mori T."/>
            <person name="Ruckert C."/>
            <person name="Uria A.R."/>
            <person name="Helf M.J."/>
            <person name="Takada K."/>
            <person name="Gernert C."/>
            <person name="Steffens U.A."/>
            <person name="Heycke N."/>
            <person name="Schmitt S."/>
            <person name="Rinke C."/>
            <person name="Helfrich E.J."/>
            <person name="Brachmann A.O."/>
            <person name="Gurgui C."/>
            <person name="Wakimoto T."/>
            <person name="Kracht M."/>
            <person name="Crusemann M."/>
            <person name="Hentschel U."/>
            <person name="Abe I."/>
            <person name="Matsunaga S."/>
            <person name="Kalinowski J."/>
            <person name="Takeyama H."/>
            <person name="Piel J."/>
        </authorList>
    </citation>
    <scope>NUCLEOTIDE SEQUENCE [LARGE SCALE GENOMIC DNA]</scope>
    <source>
        <strain evidence="9">TSY2</strain>
    </source>
</reference>
<dbReference type="GO" id="GO:0003995">
    <property type="term" value="F:acyl-CoA dehydrogenase activity"/>
    <property type="evidence" value="ECO:0007669"/>
    <property type="project" value="TreeGrafter"/>
</dbReference>
<evidence type="ECO:0000313" key="9">
    <source>
        <dbReference type="Proteomes" id="UP000019140"/>
    </source>
</evidence>
<dbReference type="Gene3D" id="2.40.110.10">
    <property type="entry name" value="Butyryl-CoA Dehydrogenase, subunit A, domain 2"/>
    <property type="match status" value="1"/>
</dbReference>
<dbReference type="InterPro" id="IPR037069">
    <property type="entry name" value="AcylCoA_DH/ox_N_sf"/>
</dbReference>
<keyword evidence="4" id="KW-0274">FAD</keyword>
<protein>
    <recommendedName>
        <fullName evidence="10">Acyl-CoA dehydrogenase</fullName>
    </recommendedName>
</protein>
<dbReference type="InterPro" id="IPR036250">
    <property type="entry name" value="AcylCo_DH-like_C"/>
</dbReference>
<dbReference type="InterPro" id="IPR009100">
    <property type="entry name" value="AcylCoA_DH/oxidase_NM_dom_sf"/>
</dbReference>
<name>W4M2B0_9BACT</name>
<comment type="caution">
    <text evidence="8">The sequence shown here is derived from an EMBL/GenBank/DDBJ whole genome shotgun (WGS) entry which is preliminary data.</text>
</comment>
<dbReference type="Proteomes" id="UP000019140">
    <property type="component" value="Unassembled WGS sequence"/>
</dbReference>
<dbReference type="Pfam" id="PF02771">
    <property type="entry name" value="Acyl-CoA_dh_N"/>
    <property type="match status" value="1"/>
</dbReference>
<evidence type="ECO:0000256" key="3">
    <source>
        <dbReference type="ARBA" id="ARBA00022630"/>
    </source>
</evidence>
<evidence type="ECO:0000259" key="7">
    <source>
        <dbReference type="Pfam" id="PF02771"/>
    </source>
</evidence>
<evidence type="ECO:0000256" key="5">
    <source>
        <dbReference type="ARBA" id="ARBA00023002"/>
    </source>
</evidence>
<evidence type="ECO:0000256" key="1">
    <source>
        <dbReference type="ARBA" id="ARBA00001974"/>
    </source>
</evidence>
<dbReference type="PANTHER" id="PTHR43884">
    <property type="entry name" value="ACYL-COA DEHYDROGENASE"/>
    <property type="match status" value="1"/>
</dbReference>
<evidence type="ECO:0000313" key="8">
    <source>
        <dbReference type="EMBL" id="ETX04111.1"/>
    </source>
</evidence>
<dbReference type="GO" id="GO:0050660">
    <property type="term" value="F:flavin adenine dinucleotide binding"/>
    <property type="evidence" value="ECO:0007669"/>
    <property type="project" value="InterPro"/>
</dbReference>
<comment type="cofactor">
    <cofactor evidence="1">
        <name>FAD</name>
        <dbReference type="ChEBI" id="CHEBI:57692"/>
    </cofactor>
</comment>